<dbReference type="AlphaFoldDB" id="A0A8S0R9A2"/>
<feature type="non-terminal residue" evidence="1">
    <location>
        <position position="72"/>
    </location>
</feature>
<keyword evidence="2" id="KW-1185">Reference proteome</keyword>
<proteinExistence type="predicted"/>
<sequence>MNCQIMHLSFLMHSWNIQKKTIQKNKESCLGFKFMGSLKLRIQNSTFTRFLDMLTWNMKKQKKEKRHQTELT</sequence>
<dbReference type="Gramene" id="OE9A017075T1">
    <property type="protein sequence ID" value="OE9A017075C1"/>
    <property type="gene ID" value="OE9A017075"/>
</dbReference>
<protein>
    <submittedName>
        <fullName evidence="1">Uncharacterized protein</fullName>
    </submittedName>
</protein>
<reference evidence="1 2" key="1">
    <citation type="submission" date="2019-12" db="EMBL/GenBank/DDBJ databases">
        <authorList>
            <person name="Alioto T."/>
            <person name="Alioto T."/>
            <person name="Gomez Garrido J."/>
        </authorList>
    </citation>
    <scope>NUCLEOTIDE SEQUENCE [LARGE SCALE GENOMIC DNA]</scope>
</reference>
<comment type="caution">
    <text evidence="1">The sequence shown here is derived from an EMBL/GenBank/DDBJ whole genome shotgun (WGS) entry which is preliminary data.</text>
</comment>
<evidence type="ECO:0000313" key="1">
    <source>
        <dbReference type="EMBL" id="CAA2975658.1"/>
    </source>
</evidence>
<dbReference type="Proteomes" id="UP000594638">
    <property type="component" value="Unassembled WGS sequence"/>
</dbReference>
<evidence type="ECO:0000313" key="2">
    <source>
        <dbReference type="Proteomes" id="UP000594638"/>
    </source>
</evidence>
<gene>
    <name evidence="1" type="ORF">OLEA9_A017075</name>
</gene>
<dbReference type="EMBL" id="CACTIH010002293">
    <property type="protein sequence ID" value="CAA2975658.1"/>
    <property type="molecule type" value="Genomic_DNA"/>
</dbReference>
<name>A0A8S0R9A2_OLEEU</name>
<organism evidence="1 2">
    <name type="scientific">Olea europaea subsp. europaea</name>
    <dbReference type="NCBI Taxonomy" id="158383"/>
    <lineage>
        <taxon>Eukaryota</taxon>
        <taxon>Viridiplantae</taxon>
        <taxon>Streptophyta</taxon>
        <taxon>Embryophyta</taxon>
        <taxon>Tracheophyta</taxon>
        <taxon>Spermatophyta</taxon>
        <taxon>Magnoliopsida</taxon>
        <taxon>eudicotyledons</taxon>
        <taxon>Gunneridae</taxon>
        <taxon>Pentapetalae</taxon>
        <taxon>asterids</taxon>
        <taxon>lamiids</taxon>
        <taxon>Lamiales</taxon>
        <taxon>Oleaceae</taxon>
        <taxon>Oleeae</taxon>
        <taxon>Olea</taxon>
    </lineage>
</organism>
<accession>A0A8S0R9A2</accession>